<dbReference type="EMBL" id="LNCU01000035">
    <property type="protein sequence ID" value="KWV58786.1"/>
    <property type="molecule type" value="Genomic_DNA"/>
</dbReference>
<keyword evidence="2" id="KW-0808">Transferase</keyword>
<dbReference type="Proteomes" id="UP000057737">
    <property type="component" value="Unassembled WGS sequence"/>
</dbReference>
<dbReference type="Gene3D" id="3.40.50.300">
    <property type="entry name" value="P-loop containing nucleotide triphosphate hydrolases"/>
    <property type="match status" value="1"/>
</dbReference>
<evidence type="ECO:0000313" key="2">
    <source>
        <dbReference type="EMBL" id="KWV58786.1"/>
    </source>
</evidence>
<protein>
    <submittedName>
        <fullName evidence="2">Serine kinase</fullName>
    </submittedName>
</protein>
<dbReference type="CDD" id="cd01918">
    <property type="entry name" value="HprK_C"/>
    <property type="match status" value="1"/>
</dbReference>
<dbReference type="InterPro" id="IPR027417">
    <property type="entry name" value="P-loop_NTPase"/>
</dbReference>
<dbReference type="SUPFAM" id="SSF53795">
    <property type="entry name" value="PEP carboxykinase-like"/>
    <property type="match status" value="1"/>
</dbReference>
<name>A0A109K195_9BRAD</name>
<comment type="caution">
    <text evidence="2">The sequence shown here is derived from an EMBL/GenBank/DDBJ whole genome shotgun (WGS) entry which is preliminary data.</text>
</comment>
<dbReference type="Pfam" id="PF07475">
    <property type="entry name" value="Hpr_kinase_C"/>
    <property type="match status" value="1"/>
</dbReference>
<dbReference type="AlphaFoldDB" id="A0A109K195"/>
<feature type="domain" description="HPr kinase/phosphorylase C-terminal" evidence="1">
    <location>
        <begin position="2"/>
        <end position="84"/>
    </location>
</feature>
<organism evidence="2 3">
    <name type="scientific">Bradyrhizobium macuxiense</name>
    <dbReference type="NCBI Taxonomy" id="1755647"/>
    <lineage>
        <taxon>Bacteria</taxon>
        <taxon>Pseudomonadati</taxon>
        <taxon>Pseudomonadota</taxon>
        <taxon>Alphaproteobacteria</taxon>
        <taxon>Hyphomicrobiales</taxon>
        <taxon>Nitrobacteraceae</taxon>
        <taxon>Bradyrhizobium</taxon>
    </lineage>
</organism>
<dbReference type="GO" id="GO:0005524">
    <property type="term" value="F:ATP binding"/>
    <property type="evidence" value="ECO:0007669"/>
    <property type="project" value="InterPro"/>
</dbReference>
<accession>A0A109K195</accession>
<dbReference type="GO" id="GO:0006109">
    <property type="term" value="P:regulation of carbohydrate metabolic process"/>
    <property type="evidence" value="ECO:0007669"/>
    <property type="project" value="InterPro"/>
</dbReference>
<keyword evidence="3" id="KW-1185">Reference proteome</keyword>
<dbReference type="InterPro" id="IPR011104">
    <property type="entry name" value="Hpr_kin/Pase_C"/>
</dbReference>
<evidence type="ECO:0000259" key="1">
    <source>
        <dbReference type="Pfam" id="PF07475"/>
    </source>
</evidence>
<dbReference type="GO" id="GO:0000155">
    <property type="term" value="F:phosphorelay sensor kinase activity"/>
    <property type="evidence" value="ECO:0007669"/>
    <property type="project" value="InterPro"/>
</dbReference>
<reference evidence="2 3" key="1">
    <citation type="submission" date="2015-11" db="EMBL/GenBank/DDBJ databases">
        <title>Draft Genome Sequence of the Strain BR 10303 (Bradyrhizobium sp.) isolated from nodules of Centrolobium paraense.</title>
        <authorList>
            <person name="Zelli J.E."/>
            <person name="Simoes-Araujo J.L."/>
            <person name="Barauna A.C."/>
            <person name="Silva K."/>
        </authorList>
    </citation>
    <scope>NUCLEOTIDE SEQUENCE [LARGE SCALE GENOMIC DNA]</scope>
    <source>
        <strain evidence="2 3">BR 10303</strain>
    </source>
</reference>
<proteinExistence type="predicted"/>
<gene>
    <name evidence="2" type="ORF">AS156_03310</name>
</gene>
<keyword evidence="2" id="KW-0418">Kinase</keyword>
<dbReference type="OrthoDB" id="8326226at2"/>
<dbReference type="RefSeq" id="WP_066503122.1">
    <property type="nucleotide sequence ID" value="NZ_LNCU01000035.1"/>
</dbReference>
<sequence>MSDNSSVHASAVLVGERAVLIRGPSGAGKSRLAFDLILAGRSGQVPPAVLVGDDRVHLDTAGQQLWVRPARELAGLIEIRGLGIRRCNFAAEAVVGLVVDLAADDAERLPSPEALSTRLNGVLLPRIPVSVSFQPLPLVVAALTTTESSFSRNLAADCAKGIGNHITSTIASDLVGAASPLYRQEQGD</sequence>
<evidence type="ECO:0000313" key="3">
    <source>
        <dbReference type="Proteomes" id="UP000057737"/>
    </source>
</evidence>